<name>A0ABT8L4B0_9BACT</name>
<gene>
    <name evidence="1" type="ORF">QQ020_08485</name>
</gene>
<organism evidence="1 2">
    <name type="scientific">Agaribacillus aureus</name>
    <dbReference type="NCBI Taxonomy" id="3051825"/>
    <lineage>
        <taxon>Bacteria</taxon>
        <taxon>Pseudomonadati</taxon>
        <taxon>Bacteroidota</taxon>
        <taxon>Cytophagia</taxon>
        <taxon>Cytophagales</taxon>
        <taxon>Splendidivirgaceae</taxon>
        <taxon>Agaribacillus</taxon>
    </lineage>
</organism>
<protein>
    <submittedName>
        <fullName evidence="1">Uncharacterized protein</fullName>
    </submittedName>
</protein>
<proteinExistence type="predicted"/>
<evidence type="ECO:0000313" key="2">
    <source>
        <dbReference type="Proteomes" id="UP001172083"/>
    </source>
</evidence>
<accession>A0ABT8L4B0</accession>
<reference evidence="1" key="1">
    <citation type="submission" date="2023-06" db="EMBL/GenBank/DDBJ databases">
        <title>Genomic of Agaribacillus aureum.</title>
        <authorList>
            <person name="Wang G."/>
        </authorList>
    </citation>
    <scope>NUCLEOTIDE SEQUENCE</scope>
    <source>
        <strain evidence="1">BMA12</strain>
    </source>
</reference>
<dbReference type="EMBL" id="JAUJEB010000001">
    <property type="protein sequence ID" value="MDN5212086.1"/>
    <property type="molecule type" value="Genomic_DNA"/>
</dbReference>
<evidence type="ECO:0000313" key="1">
    <source>
        <dbReference type="EMBL" id="MDN5212086.1"/>
    </source>
</evidence>
<dbReference type="Proteomes" id="UP001172083">
    <property type="component" value="Unassembled WGS sequence"/>
</dbReference>
<keyword evidence="2" id="KW-1185">Reference proteome</keyword>
<sequence length="249" mass="28716">MYVLHCKAIGILVFVFTFPEVRAQLILPDYQLTGPGDPVQLFHDDDTYPLVKFPAGYEQQAKIALSYYPELKGLKIRFRTKKGGAPFVSRPTVGSTFFKKPENRTYLIIIRTGEDKRFGPILMKNMPLNAQIGVLGHELAHTVDFAQRGLGKMMRVIWGNLSKKYMDEFEYNTDRSAIEHGLGFQILAWSRHASKTLRFNEPENPEANKKIAGIFQRERYMLPATIIKTMRELPLYEPHWPQLEQLVKD</sequence>
<dbReference type="RefSeq" id="WP_346757411.1">
    <property type="nucleotide sequence ID" value="NZ_JAUJEB010000001.1"/>
</dbReference>
<comment type="caution">
    <text evidence="1">The sequence shown here is derived from an EMBL/GenBank/DDBJ whole genome shotgun (WGS) entry which is preliminary data.</text>
</comment>